<feature type="region of interest" description="Disordered" evidence="1">
    <location>
        <begin position="182"/>
        <end position="264"/>
    </location>
</feature>
<feature type="compositionally biased region" description="Basic and acidic residues" evidence="1">
    <location>
        <begin position="221"/>
        <end position="238"/>
    </location>
</feature>
<sequence>MVATLALQSDENGDMHDPGGHLCNAAGQRIDGQGIAILQPSSATEDKVPLQRLLADFTRPRKLHQCWGQKRLRRNYHPKLLGDHSNQTNQARPLRNYHAYTLSGRCVTTKSEPKLGRYEGTELESKLGRYEGTELESKLGPVLGSKTVTTKLTSKSPKKKNVENFFDKYFFEIDSSLRKALRKKRESSDKNPRRIVTQRPNTSSTRSLRSVQVRAKAQSLHSDRARAKARSLRSDRARAKARSLGSDRARAGARSLRSDRARTKVRSLRSDQALSRYVAIKRSVAT</sequence>
<accession>A0ABQ7EC76</accession>
<proteinExistence type="predicted"/>
<feature type="compositionally biased region" description="Polar residues" evidence="1">
    <location>
        <begin position="198"/>
        <end position="210"/>
    </location>
</feature>
<keyword evidence="3" id="KW-1185">Reference proteome</keyword>
<evidence type="ECO:0000313" key="2">
    <source>
        <dbReference type="EMBL" id="KAF3594341.1"/>
    </source>
</evidence>
<protein>
    <submittedName>
        <fullName evidence="2">Uncharacterized protein</fullName>
    </submittedName>
</protein>
<reference evidence="2 3" key="1">
    <citation type="journal article" date="2020" name="BMC Genomics">
        <title>Intraspecific diversification of the crop wild relative Brassica cretica Lam. using demographic model selection.</title>
        <authorList>
            <person name="Kioukis A."/>
            <person name="Michalopoulou V.A."/>
            <person name="Briers L."/>
            <person name="Pirintsos S."/>
            <person name="Studholme D.J."/>
            <person name="Pavlidis P."/>
            <person name="Sarris P.F."/>
        </authorList>
    </citation>
    <scope>NUCLEOTIDE SEQUENCE [LARGE SCALE GENOMIC DNA]</scope>
    <source>
        <strain evidence="3">cv. PFS-1207/04</strain>
    </source>
</reference>
<evidence type="ECO:0000256" key="1">
    <source>
        <dbReference type="SAM" id="MobiDB-lite"/>
    </source>
</evidence>
<evidence type="ECO:0000313" key="3">
    <source>
        <dbReference type="Proteomes" id="UP000266723"/>
    </source>
</evidence>
<dbReference type="Proteomes" id="UP000266723">
    <property type="component" value="Unassembled WGS sequence"/>
</dbReference>
<feature type="compositionally biased region" description="Basic and acidic residues" evidence="1">
    <location>
        <begin position="245"/>
        <end position="262"/>
    </location>
</feature>
<feature type="compositionally biased region" description="Polar residues" evidence="1">
    <location>
        <begin position="1"/>
        <end position="10"/>
    </location>
</feature>
<feature type="region of interest" description="Disordered" evidence="1">
    <location>
        <begin position="1"/>
        <end position="25"/>
    </location>
</feature>
<comment type="caution">
    <text evidence="2">The sequence shown here is derived from an EMBL/GenBank/DDBJ whole genome shotgun (WGS) entry which is preliminary data.</text>
</comment>
<name>A0ABQ7EC76_BRACR</name>
<dbReference type="EMBL" id="QGKV02000299">
    <property type="protein sequence ID" value="KAF3594341.1"/>
    <property type="molecule type" value="Genomic_DNA"/>
</dbReference>
<gene>
    <name evidence="2" type="ORF">DY000_02022053</name>
</gene>
<organism evidence="2 3">
    <name type="scientific">Brassica cretica</name>
    <name type="common">Mustard</name>
    <dbReference type="NCBI Taxonomy" id="69181"/>
    <lineage>
        <taxon>Eukaryota</taxon>
        <taxon>Viridiplantae</taxon>
        <taxon>Streptophyta</taxon>
        <taxon>Embryophyta</taxon>
        <taxon>Tracheophyta</taxon>
        <taxon>Spermatophyta</taxon>
        <taxon>Magnoliopsida</taxon>
        <taxon>eudicotyledons</taxon>
        <taxon>Gunneridae</taxon>
        <taxon>Pentapetalae</taxon>
        <taxon>rosids</taxon>
        <taxon>malvids</taxon>
        <taxon>Brassicales</taxon>
        <taxon>Brassicaceae</taxon>
        <taxon>Brassiceae</taxon>
        <taxon>Brassica</taxon>
    </lineage>
</organism>